<comment type="similarity">
    <text evidence="1">Belongs to the PET191 family.</text>
</comment>
<evidence type="ECO:0000313" key="5">
    <source>
        <dbReference type="Proteomes" id="UP000308549"/>
    </source>
</evidence>
<gene>
    <name evidence="4" type="ORF">B0A50_06766</name>
</gene>
<evidence type="ECO:0000256" key="1">
    <source>
        <dbReference type="ARBA" id="ARBA00007785"/>
    </source>
</evidence>
<accession>A0A4U0TQJ6</accession>
<dbReference type="Pfam" id="PF10203">
    <property type="entry name" value="Pet191_N"/>
    <property type="match status" value="1"/>
</dbReference>
<keyword evidence="5" id="KW-1185">Reference proteome</keyword>
<proteinExistence type="inferred from homology"/>
<keyword evidence="2" id="KW-1015">Disulfide bond</keyword>
<comment type="caution">
    <text evidence="4">The sequence shown here is derived from an EMBL/GenBank/DDBJ whole genome shotgun (WGS) entry which is preliminary data.</text>
</comment>
<protein>
    <recommendedName>
        <fullName evidence="6">Cytochrome c oxidase assembly protein</fullName>
    </recommendedName>
</protein>
<name>A0A4U0TQJ6_9PEZI</name>
<dbReference type="InterPro" id="IPR018793">
    <property type="entry name" value="Cyt_c_oxidase_assmbl_Pet191"/>
</dbReference>
<dbReference type="PANTHER" id="PTHR28627">
    <property type="entry name" value="CYTOCHROME C OXIDASE ASSEMBLY FACTOR 5"/>
    <property type="match status" value="1"/>
</dbReference>
<evidence type="ECO:0008006" key="6">
    <source>
        <dbReference type="Google" id="ProtNLM"/>
    </source>
</evidence>
<evidence type="ECO:0000256" key="3">
    <source>
        <dbReference type="SAM" id="MobiDB-lite"/>
    </source>
</evidence>
<feature type="region of interest" description="Disordered" evidence="3">
    <location>
        <begin position="98"/>
        <end position="118"/>
    </location>
</feature>
<dbReference type="GO" id="GO:0033617">
    <property type="term" value="P:mitochondrial respiratory chain complex IV assembly"/>
    <property type="evidence" value="ECO:0007669"/>
    <property type="project" value="TreeGrafter"/>
</dbReference>
<dbReference type="PANTHER" id="PTHR28627:SF1">
    <property type="entry name" value="CYTOCHROME C OXIDASE ASSEMBLY FACTOR 5"/>
    <property type="match status" value="1"/>
</dbReference>
<sequence length="134" mass="14269">MPASCKDIRAALASCLQSSDCVLIHRNTPAECLRPPLADTLPTQCQQLKRGYGECKRGQIDMRKRFRGNKPVATSVELEAGGGSAEGEKGMLYAGKGGYEGVGPKGTDGRGGGGGEGEYEVYVRNDGVEDFRKK</sequence>
<evidence type="ECO:0000313" key="4">
    <source>
        <dbReference type="EMBL" id="TKA24297.1"/>
    </source>
</evidence>
<feature type="compositionally biased region" description="Gly residues" evidence="3">
    <location>
        <begin position="98"/>
        <end position="116"/>
    </location>
</feature>
<reference evidence="4 5" key="1">
    <citation type="submission" date="2017-03" db="EMBL/GenBank/DDBJ databases">
        <title>Genomes of endolithic fungi from Antarctica.</title>
        <authorList>
            <person name="Coleine C."/>
            <person name="Masonjones S."/>
            <person name="Stajich J.E."/>
        </authorList>
    </citation>
    <scope>NUCLEOTIDE SEQUENCE [LARGE SCALE GENOMIC DNA]</scope>
    <source>
        <strain evidence="4 5">CCFEE 6315</strain>
    </source>
</reference>
<dbReference type="EMBL" id="NAJL01000045">
    <property type="protein sequence ID" value="TKA24297.1"/>
    <property type="molecule type" value="Genomic_DNA"/>
</dbReference>
<dbReference type="GO" id="GO:0005739">
    <property type="term" value="C:mitochondrion"/>
    <property type="evidence" value="ECO:0007669"/>
    <property type="project" value="TreeGrafter"/>
</dbReference>
<dbReference type="Proteomes" id="UP000308549">
    <property type="component" value="Unassembled WGS sequence"/>
</dbReference>
<evidence type="ECO:0000256" key="2">
    <source>
        <dbReference type="ARBA" id="ARBA00023157"/>
    </source>
</evidence>
<dbReference type="OrthoDB" id="282149at2759"/>
<organism evidence="4 5">
    <name type="scientific">Salinomyces thailandicus</name>
    <dbReference type="NCBI Taxonomy" id="706561"/>
    <lineage>
        <taxon>Eukaryota</taxon>
        <taxon>Fungi</taxon>
        <taxon>Dikarya</taxon>
        <taxon>Ascomycota</taxon>
        <taxon>Pezizomycotina</taxon>
        <taxon>Dothideomycetes</taxon>
        <taxon>Dothideomycetidae</taxon>
        <taxon>Mycosphaerellales</taxon>
        <taxon>Teratosphaeriaceae</taxon>
        <taxon>Salinomyces</taxon>
    </lineage>
</organism>
<dbReference type="AlphaFoldDB" id="A0A4U0TQJ6"/>